<dbReference type="AlphaFoldDB" id="A1BG90"/>
<keyword evidence="2" id="KW-1185">Reference proteome</keyword>
<proteinExistence type="predicted"/>
<dbReference type="NCBIfam" id="NF041551">
    <property type="entry name" value="YlcI_YnfO_N"/>
    <property type="match status" value="1"/>
</dbReference>
<dbReference type="STRING" id="290317.Cpha266_1388"/>
<evidence type="ECO:0000313" key="2">
    <source>
        <dbReference type="Proteomes" id="UP000008701"/>
    </source>
</evidence>
<dbReference type="KEGG" id="cph:Cpha266_1388"/>
<protein>
    <recommendedName>
        <fullName evidence="3">Prevent-host-death protein</fullName>
    </recommendedName>
</protein>
<evidence type="ECO:0008006" key="3">
    <source>
        <dbReference type="Google" id="ProtNLM"/>
    </source>
</evidence>
<reference evidence="1 2" key="1">
    <citation type="submission" date="2006-12" db="EMBL/GenBank/DDBJ databases">
        <title>Complete sequence of Chlorobium phaeobacteroides DSM 266.</title>
        <authorList>
            <consortium name="US DOE Joint Genome Institute"/>
            <person name="Copeland A."/>
            <person name="Lucas S."/>
            <person name="Lapidus A."/>
            <person name="Barry K."/>
            <person name="Detter J.C."/>
            <person name="Glavina del Rio T."/>
            <person name="Hammon N."/>
            <person name="Israni S."/>
            <person name="Pitluck S."/>
            <person name="Goltsman E."/>
            <person name="Schmutz J."/>
            <person name="Larimer F."/>
            <person name="Land M."/>
            <person name="Hauser L."/>
            <person name="Mikhailova N."/>
            <person name="Li T."/>
            <person name="Overmann J."/>
            <person name="Bryant D.A."/>
            <person name="Richardson P."/>
        </authorList>
    </citation>
    <scope>NUCLEOTIDE SEQUENCE [LARGE SCALE GENOMIC DNA]</scope>
    <source>
        <strain evidence="1 2">DSM 266</strain>
    </source>
</reference>
<organism evidence="1 2">
    <name type="scientific">Chlorobium phaeobacteroides (strain DSM 266 / SMG 266 / 2430)</name>
    <dbReference type="NCBI Taxonomy" id="290317"/>
    <lineage>
        <taxon>Bacteria</taxon>
        <taxon>Pseudomonadati</taxon>
        <taxon>Chlorobiota</taxon>
        <taxon>Chlorobiia</taxon>
        <taxon>Chlorobiales</taxon>
        <taxon>Chlorobiaceae</taxon>
        <taxon>Chlorobium/Pelodictyon group</taxon>
        <taxon>Chlorobium</taxon>
    </lineage>
</organism>
<sequence length="109" mass="12351">MNHEKPLYCIAYATQNRTNTMKSATLPSLRVEPELRKAVEAVLQEGETLSTFIESSLRANIERRLNQKEFIDRGLASRDRARQSNSYIDAESVIGELRGMHEKAGKRSA</sequence>
<dbReference type="eggNOG" id="COG3905">
    <property type="taxonomic scope" value="Bacteria"/>
</dbReference>
<evidence type="ECO:0000313" key="1">
    <source>
        <dbReference type="EMBL" id="ABL65417.1"/>
    </source>
</evidence>
<dbReference type="Proteomes" id="UP000008701">
    <property type="component" value="Chromosome"/>
</dbReference>
<accession>A1BG90</accession>
<dbReference type="HOGENOM" id="CLU_173852_0_0_10"/>
<dbReference type="EMBL" id="CP000492">
    <property type="protein sequence ID" value="ABL65417.1"/>
    <property type="molecule type" value="Genomic_DNA"/>
</dbReference>
<gene>
    <name evidence="1" type="ordered locus">Cpha266_1388</name>
</gene>
<name>A1BG90_CHLPD</name>